<accession>A0A383A7S3</accession>
<evidence type="ECO:0000313" key="1">
    <source>
        <dbReference type="EMBL" id="SVE03653.1"/>
    </source>
</evidence>
<protein>
    <recommendedName>
        <fullName evidence="2">TonB-dependent receptor-like beta-barrel domain-containing protein</fullName>
    </recommendedName>
</protein>
<evidence type="ECO:0008006" key="2">
    <source>
        <dbReference type="Google" id="ProtNLM"/>
    </source>
</evidence>
<dbReference type="AlphaFoldDB" id="A0A383A7S3"/>
<gene>
    <name evidence="1" type="ORF">METZ01_LOCUS456507</name>
</gene>
<organism evidence="1">
    <name type="scientific">marine metagenome</name>
    <dbReference type="NCBI Taxonomy" id="408172"/>
    <lineage>
        <taxon>unclassified sequences</taxon>
        <taxon>metagenomes</taxon>
        <taxon>ecological metagenomes</taxon>
    </lineage>
</organism>
<sequence>MLEAGAAAYNSTITPVGLAEWKWNNFYISVGKQFEVILIPTESLNTEVIPYSTHVFNADYENDLFMLNAKLFQIIFEEDSNLGVRGKADINLSWLSLRQTAGVYNLESGNSNTQPVDMFSHTTLIFSPNIWRWKTARYQPFIGLESIYIKHSGKMGIDPMNPAIFTTQNIAPYSSDLLNMEVGFLVNQFKISYRWVKINVLDTNVQNSCNPDFYSILPLRHLEIVWQFWN</sequence>
<dbReference type="EMBL" id="UINC01189803">
    <property type="protein sequence ID" value="SVE03653.1"/>
    <property type="molecule type" value="Genomic_DNA"/>
</dbReference>
<proteinExistence type="predicted"/>
<reference evidence="1" key="1">
    <citation type="submission" date="2018-05" db="EMBL/GenBank/DDBJ databases">
        <authorList>
            <person name="Lanie J.A."/>
            <person name="Ng W.-L."/>
            <person name="Kazmierczak K.M."/>
            <person name="Andrzejewski T.M."/>
            <person name="Davidsen T.M."/>
            <person name="Wayne K.J."/>
            <person name="Tettelin H."/>
            <person name="Glass J.I."/>
            <person name="Rusch D."/>
            <person name="Podicherti R."/>
            <person name="Tsui H.-C.T."/>
            <person name="Winkler M.E."/>
        </authorList>
    </citation>
    <scope>NUCLEOTIDE SEQUENCE</scope>
</reference>
<name>A0A383A7S3_9ZZZZ</name>